<dbReference type="Proteomes" id="UP000800094">
    <property type="component" value="Unassembled WGS sequence"/>
</dbReference>
<feature type="region of interest" description="Disordered" evidence="5">
    <location>
        <begin position="76"/>
        <end position="163"/>
    </location>
</feature>
<dbReference type="AlphaFoldDB" id="A0A6A6INI4"/>
<dbReference type="OrthoDB" id="434972at2759"/>
<feature type="region of interest" description="Disordered" evidence="5">
    <location>
        <begin position="1"/>
        <end position="21"/>
    </location>
</feature>
<name>A0A6A6INI4_9PLEO</name>
<keyword evidence="8" id="KW-1185">Reference proteome</keyword>
<dbReference type="GO" id="GO:0016765">
    <property type="term" value="F:transferase activity, transferring alkyl or aryl (other than methyl) groups"/>
    <property type="evidence" value="ECO:0007669"/>
    <property type="project" value="InterPro"/>
</dbReference>
<evidence type="ECO:0000256" key="5">
    <source>
        <dbReference type="SAM" id="MobiDB-lite"/>
    </source>
</evidence>
<feature type="transmembrane region" description="Helical" evidence="6">
    <location>
        <begin position="434"/>
        <end position="451"/>
    </location>
</feature>
<evidence type="ECO:0000313" key="8">
    <source>
        <dbReference type="Proteomes" id="UP000800094"/>
    </source>
</evidence>
<dbReference type="InterPro" id="IPR050475">
    <property type="entry name" value="Prenyltransferase_related"/>
</dbReference>
<feature type="compositionally biased region" description="Basic residues" evidence="5">
    <location>
        <begin position="94"/>
        <end position="105"/>
    </location>
</feature>
<dbReference type="CDD" id="cd13965">
    <property type="entry name" value="PT_UbiA_3"/>
    <property type="match status" value="1"/>
</dbReference>
<sequence length="453" mass="50830">MFHTLSCPRPYTIPPLGPDGRLAGKDFQLARRPPRSCIESSTSIFTRETISSLERHKILNGLPRGRSYLQTPRALHPHAHASSRTTPHNMRTGTRSRRGGAKSKRRQQEPEGVSSPTVLHDKGPNAKDQQYEAEATPVTGRPNSPNKRNSSRHQTPQSQAPPRSWKYHLRTIWLITVNDLKSIVAPETAFGIFSALAPTLTTHPDPTIFTVFSRLPHVILWNWLNVLLFDIANQRLPNSILEDSVNKPWRPIPTGRLTPDEARRLLLVVIPVVFGATLWLGGMWEAVAMMVLTWMYNDLGAADEVYVVRNIINALGFMCYSSGATAVAAGEYELTPRAYTWIAIVGAIIFSTLSMQDLPDVEGDAARGRLTSPLVHGDTFARWSIAIPILFWSFFCPYFWEVGWMGYAIPLVFGGWLAGRILKFRNVAGDKKSWQMWCFWTGVLYALPLFAKA</sequence>
<evidence type="ECO:0000256" key="6">
    <source>
        <dbReference type="SAM" id="Phobius"/>
    </source>
</evidence>
<dbReference type="InterPro" id="IPR000537">
    <property type="entry name" value="UbiA_prenyltransferase"/>
</dbReference>
<accession>A0A6A6INI4</accession>
<feature type="transmembrane region" description="Helical" evidence="6">
    <location>
        <begin position="265"/>
        <end position="284"/>
    </location>
</feature>
<dbReference type="PANTHER" id="PTHR42723:SF1">
    <property type="entry name" value="CHLOROPHYLL SYNTHASE, CHLOROPLASTIC"/>
    <property type="match status" value="1"/>
</dbReference>
<keyword evidence="2 6" id="KW-0812">Transmembrane</keyword>
<keyword evidence="4 6" id="KW-0472">Membrane</keyword>
<dbReference type="PANTHER" id="PTHR42723">
    <property type="entry name" value="CHLOROPHYLL SYNTHASE"/>
    <property type="match status" value="1"/>
</dbReference>
<feature type="compositionally biased region" description="Polar residues" evidence="5">
    <location>
        <begin position="141"/>
        <end position="161"/>
    </location>
</feature>
<feature type="transmembrane region" description="Helical" evidence="6">
    <location>
        <begin position="338"/>
        <end position="359"/>
    </location>
</feature>
<feature type="transmembrane region" description="Helical" evidence="6">
    <location>
        <begin position="406"/>
        <end position="422"/>
    </location>
</feature>
<evidence type="ECO:0000256" key="2">
    <source>
        <dbReference type="ARBA" id="ARBA00022692"/>
    </source>
</evidence>
<proteinExistence type="predicted"/>
<dbReference type="Pfam" id="PF01040">
    <property type="entry name" value="UbiA"/>
    <property type="match status" value="1"/>
</dbReference>
<comment type="subcellular location">
    <subcellularLocation>
        <location evidence="1">Membrane</location>
        <topology evidence="1">Multi-pass membrane protein</topology>
    </subcellularLocation>
</comment>
<dbReference type="GeneID" id="54581755"/>
<evidence type="ECO:0000256" key="4">
    <source>
        <dbReference type="ARBA" id="ARBA00023136"/>
    </source>
</evidence>
<evidence type="ECO:0000256" key="3">
    <source>
        <dbReference type="ARBA" id="ARBA00022989"/>
    </source>
</evidence>
<evidence type="ECO:0008006" key="9">
    <source>
        <dbReference type="Google" id="ProtNLM"/>
    </source>
</evidence>
<evidence type="ECO:0000313" key="7">
    <source>
        <dbReference type="EMBL" id="KAF2252124.1"/>
    </source>
</evidence>
<keyword evidence="3 6" id="KW-1133">Transmembrane helix</keyword>
<dbReference type="RefSeq" id="XP_033687128.1">
    <property type="nucleotide sequence ID" value="XM_033828425.1"/>
</dbReference>
<dbReference type="GO" id="GO:0016020">
    <property type="term" value="C:membrane"/>
    <property type="evidence" value="ECO:0007669"/>
    <property type="project" value="UniProtKB-SubCell"/>
</dbReference>
<dbReference type="EMBL" id="ML987192">
    <property type="protein sequence ID" value="KAF2252124.1"/>
    <property type="molecule type" value="Genomic_DNA"/>
</dbReference>
<gene>
    <name evidence="7" type="ORF">BU26DRAFT_516821</name>
</gene>
<evidence type="ECO:0000256" key="1">
    <source>
        <dbReference type="ARBA" id="ARBA00004141"/>
    </source>
</evidence>
<organism evidence="7 8">
    <name type="scientific">Trematosphaeria pertusa</name>
    <dbReference type="NCBI Taxonomy" id="390896"/>
    <lineage>
        <taxon>Eukaryota</taxon>
        <taxon>Fungi</taxon>
        <taxon>Dikarya</taxon>
        <taxon>Ascomycota</taxon>
        <taxon>Pezizomycotina</taxon>
        <taxon>Dothideomycetes</taxon>
        <taxon>Pleosporomycetidae</taxon>
        <taxon>Pleosporales</taxon>
        <taxon>Massarineae</taxon>
        <taxon>Trematosphaeriaceae</taxon>
        <taxon>Trematosphaeria</taxon>
    </lineage>
</organism>
<reference evidence="7" key="1">
    <citation type="journal article" date="2020" name="Stud. Mycol.">
        <title>101 Dothideomycetes genomes: a test case for predicting lifestyles and emergence of pathogens.</title>
        <authorList>
            <person name="Haridas S."/>
            <person name="Albert R."/>
            <person name="Binder M."/>
            <person name="Bloem J."/>
            <person name="Labutti K."/>
            <person name="Salamov A."/>
            <person name="Andreopoulos B."/>
            <person name="Baker S."/>
            <person name="Barry K."/>
            <person name="Bills G."/>
            <person name="Bluhm B."/>
            <person name="Cannon C."/>
            <person name="Castanera R."/>
            <person name="Culley D."/>
            <person name="Daum C."/>
            <person name="Ezra D."/>
            <person name="Gonzalez J."/>
            <person name="Henrissat B."/>
            <person name="Kuo A."/>
            <person name="Liang C."/>
            <person name="Lipzen A."/>
            <person name="Lutzoni F."/>
            <person name="Magnuson J."/>
            <person name="Mondo S."/>
            <person name="Nolan M."/>
            <person name="Ohm R."/>
            <person name="Pangilinan J."/>
            <person name="Park H.-J."/>
            <person name="Ramirez L."/>
            <person name="Alfaro M."/>
            <person name="Sun H."/>
            <person name="Tritt A."/>
            <person name="Yoshinaga Y."/>
            <person name="Zwiers L.-H."/>
            <person name="Turgeon B."/>
            <person name="Goodwin S."/>
            <person name="Spatafora J."/>
            <person name="Crous P."/>
            <person name="Grigoriev I."/>
        </authorList>
    </citation>
    <scope>NUCLEOTIDE SEQUENCE</scope>
    <source>
        <strain evidence="7">CBS 122368</strain>
    </source>
</reference>
<protein>
    <recommendedName>
        <fullName evidence="9">UbiA prenyltransferase</fullName>
    </recommendedName>
</protein>